<reference evidence="3" key="1">
    <citation type="submission" date="2004-03" db="EMBL/GenBank/DDBJ databases">
        <title>Genome Analysis of Photobacterium profundum reveals the complexity of high pressure adaptations.</title>
        <authorList>
            <person name="Vezzi A."/>
            <person name="Campanaro S."/>
            <person name="D'Angelo M."/>
            <person name="Simonato F."/>
            <person name="Vitulo N."/>
            <person name="Lauro F."/>
            <person name="Cestaro A."/>
            <person name="Malacrida G."/>
            <person name="Simionati B."/>
            <person name="Cannata N."/>
            <person name="Bartlett D."/>
            <person name="Valle G."/>
        </authorList>
    </citation>
    <scope>NUCLEOTIDE SEQUENCE</scope>
    <source>
        <strain evidence="3">Ss9</strain>
    </source>
</reference>
<evidence type="ECO:0000259" key="1">
    <source>
        <dbReference type="Pfam" id="PF01609"/>
    </source>
</evidence>
<reference evidence="4" key="2">
    <citation type="journal article" date="2005" name="Science">
        <title>Life at depth: Photobacterium profundum genome sequence and expression analysis.</title>
        <authorList>
            <person name="Vezzi A."/>
            <person name="Campanaro S."/>
            <person name="D'Angelo M."/>
            <person name="Simonato F."/>
            <person name="Vitulo N."/>
            <person name="Lauro F.M."/>
            <person name="Cestaro A."/>
            <person name="Malacrida G."/>
            <person name="Simionati B."/>
            <person name="Cannata N."/>
            <person name="Romualdi C."/>
            <person name="Bartlett D.H."/>
            <person name="Valle G."/>
        </authorList>
    </citation>
    <scope>NUCLEOTIDE SEQUENCE [LARGE SCALE GENOMIC DNA]</scope>
    <source>
        <strain evidence="4">ATCC BAA-1253 / SS9</strain>
    </source>
</reference>
<accession>Q6LID9</accession>
<dbReference type="GO" id="GO:0004803">
    <property type="term" value="F:transposase activity"/>
    <property type="evidence" value="ECO:0007669"/>
    <property type="project" value="InterPro"/>
</dbReference>
<dbReference type="AlphaFoldDB" id="Q6LID9"/>
<evidence type="ECO:0000313" key="3">
    <source>
        <dbReference type="EMBL" id="CAG22941.1"/>
    </source>
</evidence>
<dbReference type="KEGG" id="ppr:PBPRA1900"/>
<protein>
    <submittedName>
        <fullName evidence="3">Hypothetical transposase</fullName>
    </submittedName>
</protein>
<dbReference type="Gene3D" id="3.90.350.10">
    <property type="entry name" value="Transposase Inhibitor Protein From Tn5, Chain A, domain 1"/>
    <property type="match status" value="1"/>
</dbReference>
<dbReference type="InterPro" id="IPR002559">
    <property type="entry name" value="Transposase_11"/>
</dbReference>
<dbReference type="HOGENOM" id="CLU_055071_0_0_6"/>
<keyword evidence="4" id="KW-1185">Reference proteome</keyword>
<evidence type="ECO:0000313" key="2">
    <source>
        <dbReference type="EMBL" id="CAG20304.1"/>
    </source>
</evidence>
<proteinExistence type="predicted"/>
<dbReference type="eggNOG" id="COG3385">
    <property type="taxonomic scope" value="Bacteria"/>
</dbReference>
<dbReference type="GO" id="GO:0003677">
    <property type="term" value="F:DNA binding"/>
    <property type="evidence" value="ECO:0007669"/>
    <property type="project" value="InterPro"/>
</dbReference>
<name>Q6LID9_PHOPR</name>
<dbReference type="RefSeq" id="WP_011218608.1">
    <property type="nucleotide sequence ID" value="NC_006370.1"/>
</dbReference>
<dbReference type="PANTHER" id="PTHR33258">
    <property type="entry name" value="TRANSPOSASE INSL FOR INSERTION SEQUENCE ELEMENT IS186A-RELATED"/>
    <property type="match status" value="1"/>
</dbReference>
<dbReference type="Proteomes" id="UP000000593">
    <property type="component" value="Chromosome 2"/>
</dbReference>
<gene>
    <name evidence="3" type="primary">RB787</name>
    <name evidence="2" type="ordered locus">PBPRA1900</name>
    <name evidence="3" type="ordered locus">PBPRB1069</name>
</gene>
<organism evidence="3 4">
    <name type="scientific">Photobacterium profundum (strain SS9)</name>
    <dbReference type="NCBI Taxonomy" id="298386"/>
    <lineage>
        <taxon>Bacteria</taxon>
        <taxon>Pseudomonadati</taxon>
        <taxon>Pseudomonadota</taxon>
        <taxon>Gammaproteobacteria</taxon>
        <taxon>Vibrionales</taxon>
        <taxon>Vibrionaceae</taxon>
        <taxon>Photobacterium</taxon>
    </lineage>
</organism>
<evidence type="ECO:0000313" key="4">
    <source>
        <dbReference type="Proteomes" id="UP000000593"/>
    </source>
</evidence>
<dbReference type="SUPFAM" id="SSF53098">
    <property type="entry name" value="Ribonuclease H-like"/>
    <property type="match status" value="1"/>
</dbReference>
<dbReference type="EMBL" id="CR378669">
    <property type="protein sequence ID" value="CAG20304.1"/>
    <property type="molecule type" value="Genomic_DNA"/>
</dbReference>
<dbReference type="KEGG" id="ppr:PBPRB1069"/>
<sequence length="428" mass="48700">MTMTLFEQHQLPCILESRLSKRYQTLIMEHMTVNSSNAPGVKSLRHHTQSWASTQATWRFYHNEDVTFPMLSGPMLGLARSGVKESQSRYVLMAHDWCHINFAKHHSKLDKTKMSHALDVGYELQASLLVDANTGAPIAPAGLNLLTSNGIYQCRSQELQPKQSHLDSLFDSIHWQEQLHLDKPLVHVVDREADSAKDLRRLGSVHWLTRTKKGSTFRHEGQFKTAEIISRTISPDLKGVISLRGKEGYLFVGETTVELHRKSEKLASAAPTCRFVMSLVTDDEGKELARWYLLSNVLDVDATEIATWYCHRWNIESWFKLLKSDGHQLEKWQQTTAESILKRLITASVATTLIFKLYSDSSDEANEFKGFLVKLSGRLTKRTKPVTQPSLLAGLWVFLQMCEVLDTYTMDEINAMRQIASSFFAQSV</sequence>
<dbReference type="Proteomes" id="UP000000593">
    <property type="component" value="Chromosome 1"/>
</dbReference>
<dbReference type="Pfam" id="PF01609">
    <property type="entry name" value="DDE_Tnp_1"/>
    <property type="match status" value="1"/>
</dbReference>
<dbReference type="EMBL" id="CR378678">
    <property type="protein sequence ID" value="CAG22941.1"/>
    <property type="molecule type" value="Genomic_DNA"/>
</dbReference>
<dbReference type="InterPro" id="IPR012337">
    <property type="entry name" value="RNaseH-like_sf"/>
</dbReference>
<dbReference type="GO" id="GO:0006313">
    <property type="term" value="P:DNA transposition"/>
    <property type="evidence" value="ECO:0007669"/>
    <property type="project" value="InterPro"/>
</dbReference>
<dbReference type="PANTHER" id="PTHR33258:SF1">
    <property type="entry name" value="TRANSPOSASE INSL FOR INSERTION SEQUENCE ELEMENT IS186A-RELATED"/>
    <property type="match status" value="1"/>
</dbReference>
<feature type="domain" description="Transposase IS4-like" evidence="1">
    <location>
        <begin position="179"/>
        <end position="347"/>
    </location>
</feature>